<feature type="non-terminal residue" evidence="1">
    <location>
        <position position="229"/>
    </location>
</feature>
<reference evidence="1 2" key="1">
    <citation type="journal article" date="2015" name="Nat. Commun.">
        <title>Genomic and transcriptomic evidence for scavenging of diverse organic compounds by widespread deep-sea archaea.</title>
        <authorList>
            <person name="Li M."/>
            <person name="Baker B.J."/>
            <person name="Anantharaman K."/>
            <person name="Jain S."/>
            <person name="Breier J.A."/>
            <person name="Dick G.J."/>
        </authorList>
    </citation>
    <scope>NUCLEOTIDE SEQUENCE [LARGE SCALE GENOMIC DNA]</scope>
    <source>
        <strain evidence="1">Cayman_51_deep</strain>
    </source>
</reference>
<sequence length="229" mass="25032">MRAEALCVVVVLTAASLSGCAGNDTGDDAPAGTGDDALADTQEVEPIEIFPGQDIQYIVDNSPAASTFLLKSGIHRMQELWPRAGDTFEGENGTILSGARVLPEFSRSNDLWYSANQTQEGLRHGDQVDPEKGWVCPDEYPRCDRPEDLYFNDEPLLHVGSIEEVASGSWFFDYDNDTIWFADDPQGHSIETSVTYFAFVDSANDVTIRNLVIEKFASWVQLAAVGSSG</sequence>
<proteinExistence type="predicted"/>
<dbReference type="AlphaFoldDB" id="A0A2V3HQG9"/>
<evidence type="ECO:0000313" key="1">
    <source>
        <dbReference type="EMBL" id="PXF21387.1"/>
    </source>
</evidence>
<comment type="caution">
    <text evidence="1">The sequence shown here is derived from an EMBL/GenBank/DDBJ whole genome shotgun (WGS) entry which is preliminary data.</text>
</comment>
<dbReference type="EMBL" id="PSPG01000008">
    <property type="protein sequence ID" value="PXF21387.1"/>
    <property type="molecule type" value="Genomic_DNA"/>
</dbReference>
<protein>
    <submittedName>
        <fullName evidence="1">Uncharacterized protein</fullName>
    </submittedName>
</protein>
<gene>
    <name evidence="1" type="ORF">CXX69_04040</name>
</gene>
<organism evidence="1 2">
    <name type="scientific">Candidatus Thalassarchaeum betae</name>
    <dbReference type="NCBI Taxonomy" id="2599289"/>
    <lineage>
        <taxon>Archaea</taxon>
        <taxon>Methanobacteriati</taxon>
        <taxon>Thermoplasmatota</taxon>
        <taxon>Candidatus Poseidoniia</taxon>
        <taxon>Candidatus Poseidoniales</taxon>
        <taxon>Candidatus Thalassarchaeaceae</taxon>
        <taxon>Candidatus Thalassarchaeum</taxon>
    </lineage>
</organism>
<dbReference type="PROSITE" id="PS51257">
    <property type="entry name" value="PROKAR_LIPOPROTEIN"/>
    <property type="match status" value="1"/>
</dbReference>
<accession>A0A2V3HQG9</accession>
<name>A0A2V3HQG9_9ARCH</name>
<dbReference type="Proteomes" id="UP000248161">
    <property type="component" value="Unassembled WGS sequence"/>
</dbReference>
<evidence type="ECO:0000313" key="2">
    <source>
        <dbReference type="Proteomes" id="UP000248161"/>
    </source>
</evidence>